<dbReference type="Proteomes" id="UP000429232">
    <property type="component" value="Chromosome"/>
</dbReference>
<name>A0A6I4HXJ1_9SPHI</name>
<comment type="similarity">
    <text evidence="2">Belongs to the nitroreductase family.</text>
</comment>
<dbReference type="GO" id="GO:0016491">
    <property type="term" value="F:oxidoreductase activity"/>
    <property type="evidence" value="ECO:0007669"/>
    <property type="project" value="UniProtKB-KW"/>
</dbReference>
<evidence type="ECO:0000256" key="5">
    <source>
        <dbReference type="ARBA" id="ARBA00022857"/>
    </source>
</evidence>
<keyword evidence="6" id="KW-0560">Oxidoreductase</keyword>
<sequence>MSLFEKLSWRYATKKFDPTKKIAADKLQQVLDTVRLSPSSMGLQHYRILMIENPEVRARLRQASYGQAQITDSSQVIVFAAETNIDANYVQAYIDEIAKTRNVTHESLEGFKQSMLGTVNKLSPEAKLTWAHEQAHIALGVLVAATADLDIDICPMGGFDKQQYDEILGLKEKGLTSSVIGAIGYRAADDPMGGFAKVRKPGGDLFIHV</sequence>
<protein>
    <submittedName>
        <fullName evidence="7">NAD(P)H-dependent oxidoreductase</fullName>
    </submittedName>
</protein>
<evidence type="ECO:0000256" key="2">
    <source>
        <dbReference type="ARBA" id="ARBA00007118"/>
    </source>
</evidence>
<keyword evidence="8" id="KW-1185">Reference proteome</keyword>
<reference evidence="7 8" key="1">
    <citation type="submission" date="2020-12" db="EMBL/GenBank/DDBJ databases">
        <title>HMF7856_wgs.fasta genome submission.</title>
        <authorList>
            <person name="Kang H."/>
            <person name="Kim H."/>
            <person name="Joh K."/>
        </authorList>
    </citation>
    <scope>NUCLEOTIDE SEQUENCE [LARGE SCALE GENOMIC DNA]</scope>
    <source>
        <strain evidence="7 8">HMF7856</strain>
    </source>
</reference>
<dbReference type="InterPro" id="IPR033878">
    <property type="entry name" value="NfsB-like"/>
</dbReference>
<gene>
    <name evidence="7" type="ORF">GO620_014590</name>
</gene>
<evidence type="ECO:0000256" key="6">
    <source>
        <dbReference type="ARBA" id="ARBA00023002"/>
    </source>
</evidence>
<dbReference type="PANTHER" id="PTHR43673:SF2">
    <property type="entry name" value="NITROREDUCTASE"/>
    <property type="match status" value="1"/>
</dbReference>
<dbReference type="Gene3D" id="3.40.109.10">
    <property type="entry name" value="NADH Oxidase"/>
    <property type="match status" value="1"/>
</dbReference>
<keyword evidence="5" id="KW-0521">NADP</keyword>
<dbReference type="SUPFAM" id="SSF55469">
    <property type="entry name" value="FMN-dependent nitroreductase-like"/>
    <property type="match status" value="1"/>
</dbReference>
<comment type="cofactor">
    <cofactor evidence="1">
        <name>FMN</name>
        <dbReference type="ChEBI" id="CHEBI:58210"/>
    </cofactor>
</comment>
<keyword evidence="4" id="KW-0288">FMN</keyword>
<dbReference type="PANTHER" id="PTHR43673">
    <property type="entry name" value="NAD(P)H NITROREDUCTASE YDGI-RELATED"/>
    <property type="match status" value="1"/>
</dbReference>
<dbReference type="CDD" id="cd02149">
    <property type="entry name" value="NfsB-like"/>
    <property type="match status" value="1"/>
</dbReference>
<dbReference type="Pfam" id="PF00881">
    <property type="entry name" value="Nitroreductase"/>
    <property type="match status" value="1"/>
</dbReference>
<dbReference type="KEGG" id="mgik:GO620_014590"/>
<keyword evidence="3" id="KW-0285">Flavoprotein</keyword>
<evidence type="ECO:0000313" key="8">
    <source>
        <dbReference type="Proteomes" id="UP000429232"/>
    </source>
</evidence>
<evidence type="ECO:0000256" key="3">
    <source>
        <dbReference type="ARBA" id="ARBA00022630"/>
    </source>
</evidence>
<dbReference type="InterPro" id="IPR029479">
    <property type="entry name" value="Nitroreductase"/>
</dbReference>
<accession>A0A6I4HXJ1</accession>
<dbReference type="InterPro" id="IPR000415">
    <property type="entry name" value="Nitroreductase-like"/>
</dbReference>
<evidence type="ECO:0000256" key="4">
    <source>
        <dbReference type="ARBA" id="ARBA00022643"/>
    </source>
</evidence>
<proteinExistence type="inferred from homology"/>
<dbReference type="RefSeq" id="WP_157524499.1">
    <property type="nucleotide sequence ID" value="NZ_CP066775.1"/>
</dbReference>
<organism evidence="7 8">
    <name type="scientific">Mucilaginibacter ginkgonis</name>
    <dbReference type="NCBI Taxonomy" id="2682091"/>
    <lineage>
        <taxon>Bacteria</taxon>
        <taxon>Pseudomonadati</taxon>
        <taxon>Bacteroidota</taxon>
        <taxon>Sphingobacteriia</taxon>
        <taxon>Sphingobacteriales</taxon>
        <taxon>Sphingobacteriaceae</taxon>
        <taxon>Mucilaginibacter</taxon>
    </lineage>
</organism>
<evidence type="ECO:0000256" key="1">
    <source>
        <dbReference type="ARBA" id="ARBA00001917"/>
    </source>
</evidence>
<dbReference type="EMBL" id="CP066775">
    <property type="protein sequence ID" value="QQL49382.1"/>
    <property type="molecule type" value="Genomic_DNA"/>
</dbReference>
<dbReference type="AlphaFoldDB" id="A0A6I4HXJ1"/>
<evidence type="ECO:0000313" key="7">
    <source>
        <dbReference type="EMBL" id="QQL49382.1"/>
    </source>
</evidence>